<dbReference type="Pfam" id="PF10098">
    <property type="entry name" value="DUF2336"/>
    <property type="match status" value="1"/>
</dbReference>
<reference evidence="1" key="1">
    <citation type="submission" date="2021-06" db="EMBL/GenBank/DDBJ databases">
        <title>Bradyrhizobium sp. S2-20-1 Genome sequencing.</title>
        <authorList>
            <person name="Jin L."/>
        </authorList>
    </citation>
    <scope>NUCLEOTIDE SEQUENCE</scope>
    <source>
        <strain evidence="1">S2-20-1</strain>
    </source>
</reference>
<protein>
    <submittedName>
        <fullName evidence="1">DUF2336 domain-containing protein</fullName>
    </submittedName>
</protein>
<evidence type="ECO:0000313" key="1">
    <source>
        <dbReference type="EMBL" id="QWG11716.1"/>
    </source>
</evidence>
<dbReference type="AlphaFoldDB" id="A0A975RLR6"/>
<gene>
    <name evidence="1" type="ORF">KMZ29_18550</name>
</gene>
<sequence>MGSKSAANTESLLDELQTTLAHGTVARRVETLRKVTDLFINGAVDYSDEQIGLFDDVFQCLMEHIETSARALLANRLAPIDTAPTGTIRALAFDDIIEVAAPVLSRSERLDDETLIETARNKSQAHLLAISIRRVLSGAVTDVLVLRGNDEVIHSTVNNPGAEFSERGFTRLVHRAEGDDSLATCLGMRPTIPRHLYLKLIAKASATVRERLEAAHPRQAGEVPTAVREATRRARSAPVAITKQTEITHALIKSLYADGRLDEFQVATFAEAGKFDETNAALAALANVPVAIAEDMMLETRAEGVMILAKVGGLSWSTVKAIINMRGDLSGTEPADLQTCKATYERLRPSTAQQVLRFHRMQQNASPAA</sequence>
<accession>A0A975RLR6</accession>
<dbReference type="EMBL" id="CP076134">
    <property type="protein sequence ID" value="QWG11716.1"/>
    <property type="molecule type" value="Genomic_DNA"/>
</dbReference>
<name>A0A975RLR6_9BRAD</name>
<proteinExistence type="predicted"/>
<dbReference type="RefSeq" id="WP_215620577.1">
    <property type="nucleotide sequence ID" value="NZ_CP076134.1"/>
</dbReference>
<dbReference type="Proteomes" id="UP000680839">
    <property type="component" value="Chromosome"/>
</dbReference>
<organism evidence="1 2">
    <name type="scientific">Bradyrhizobium sediminis</name>
    <dbReference type="NCBI Taxonomy" id="2840469"/>
    <lineage>
        <taxon>Bacteria</taxon>
        <taxon>Pseudomonadati</taxon>
        <taxon>Pseudomonadota</taxon>
        <taxon>Alphaproteobacteria</taxon>
        <taxon>Hyphomicrobiales</taxon>
        <taxon>Nitrobacteraceae</taxon>
        <taxon>Bradyrhizobium</taxon>
    </lineage>
</organism>
<dbReference type="InterPro" id="IPR019285">
    <property type="entry name" value="DUF2336"/>
</dbReference>
<evidence type="ECO:0000313" key="2">
    <source>
        <dbReference type="Proteomes" id="UP000680839"/>
    </source>
</evidence>